<reference evidence="1 2" key="1">
    <citation type="submission" date="2018-09" db="EMBL/GenBank/DDBJ databases">
        <authorList>
            <person name="Wang X."/>
            <person name="Du Z."/>
        </authorList>
    </citation>
    <scope>NUCLEOTIDE SEQUENCE [LARGE SCALE GENOMIC DNA]</scope>
    <source>
        <strain evidence="1 2">N3</strain>
    </source>
</reference>
<name>A0A418PLF1_9BACT</name>
<keyword evidence="2" id="KW-1185">Reference proteome</keyword>
<sequence length="199" mass="22943">MALSGSRSFSQTWDELFRQKETQKEYLLLQIGELRLQSGLLKDANRIASIGLNAIGSWRGLEKELHEDFFNSHRRLGPGSQEALKRLNLSGATPELLEIRIGKSSRYWMTQSTDPLFLHWTEKIHQGLLNQCSALKEELLLILGNELQLEDAERAKRIDQLTDQFGGLHRDLSAVQQASLIRLSHQKYLEYELKLLNRF</sequence>
<protein>
    <submittedName>
        <fullName evidence="1">Uncharacterized protein</fullName>
    </submittedName>
</protein>
<gene>
    <name evidence="1" type="ORF">D0X99_19840</name>
</gene>
<dbReference type="Proteomes" id="UP000283522">
    <property type="component" value="Unassembled WGS sequence"/>
</dbReference>
<dbReference type="AlphaFoldDB" id="A0A418PLF1"/>
<comment type="caution">
    <text evidence="1">The sequence shown here is derived from an EMBL/GenBank/DDBJ whole genome shotgun (WGS) entry which is preliminary data.</text>
</comment>
<organism evidence="1 2">
    <name type="scientific">Algoriphagus lacus</name>
    <dbReference type="NCBI Taxonomy" id="2056311"/>
    <lineage>
        <taxon>Bacteria</taxon>
        <taxon>Pseudomonadati</taxon>
        <taxon>Bacteroidota</taxon>
        <taxon>Cytophagia</taxon>
        <taxon>Cytophagales</taxon>
        <taxon>Cyclobacteriaceae</taxon>
        <taxon>Algoriphagus</taxon>
    </lineage>
</organism>
<evidence type="ECO:0000313" key="2">
    <source>
        <dbReference type="Proteomes" id="UP000283522"/>
    </source>
</evidence>
<proteinExistence type="predicted"/>
<dbReference type="EMBL" id="QXML01000017">
    <property type="protein sequence ID" value="RIW12108.1"/>
    <property type="molecule type" value="Genomic_DNA"/>
</dbReference>
<accession>A0A418PLF1</accession>
<evidence type="ECO:0000313" key="1">
    <source>
        <dbReference type="EMBL" id="RIW12108.1"/>
    </source>
</evidence>